<feature type="region of interest" description="Disordered" evidence="1">
    <location>
        <begin position="27"/>
        <end position="65"/>
    </location>
</feature>
<evidence type="ECO:0000313" key="4">
    <source>
        <dbReference type="EMBL" id="KNX36660.1"/>
    </source>
</evidence>
<feature type="signal peptide" evidence="2">
    <location>
        <begin position="1"/>
        <end position="21"/>
    </location>
</feature>
<keyword evidence="5" id="KW-1185">Reference proteome</keyword>
<comment type="caution">
    <text evidence="4">The sequence shown here is derived from an EMBL/GenBank/DDBJ whole genome shotgun (WGS) entry which is preliminary data.</text>
</comment>
<feature type="compositionally biased region" description="Low complexity" evidence="1">
    <location>
        <begin position="32"/>
        <end position="60"/>
    </location>
</feature>
<dbReference type="PROSITE" id="PS51257">
    <property type="entry name" value="PROKAR_LIPOPROTEIN"/>
    <property type="match status" value="1"/>
</dbReference>
<evidence type="ECO:0000259" key="3">
    <source>
        <dbReference type="Pfam" id="PF13845"/>
    </source>
</evidence>
<dbReference type="InterPro" id="IPR026004">
    <property type="entry name" value="Septum_form"/>
</dbReference>
<dbReference type="EMBL" id="LAIR01000002">
    <property type="protein sequence ID" value="KNX36660.1"/>
    <property type="molecule type" value="Genomic_DNA"/>
</dbReference>
<gene>
    <name evidence="4" type="ORF">VV01_05055</name>
</gene>
<feature type="chain" id="PRO_5005562965" description="Septum formation-related domain-containing protein" evidence="2">
    <location>
        <begin position="22"/>
        <end position="304"/>
    </location>
</feature>
<reference evidence="5" key="1">
    <citation type="submission" date="2015-03" db="EMBL/GenBank/DDBJ databases">
        <title>Luteipulveratus halotolerans sp. nov., a novel actinobacterium (Dermacoccaceae) from Sarawak, Malaysia.</title>
        <authorList>
            <person name="Juboi H."/>
            <person name="Basik A."/>
            <person name="Shamsul S.S."/>
            <person name="Arnold P."/>
            <person name="Schmitt E.K."/>
            <person name="Sanglier J.-J."/>
            <person name="Yeo T."/>
        </authorList>
    </citation>
    <scope>NUCLEOTIDE SEQUENCE [LARGE SCALE GENOMIC DNA]</scope>
    <source>
        <strain evidence="5">C296001</strain>
    </source>
</reference>
<proteinExistence type="predicted"/>
<dbReference type="RefSeq" id="WP_050668936.1">
    <property type="nucleotide sequence ID" value="NZ_LAIR01000002.1"/>
</dbReference>
<keyword evidence="2" id="KW-0732">Signal</keyword>
<dbReference type="OrthoDB" id="3628931at2"/>
<organism evidence="4 5">
    <name type="scientific">Luteipulveratus halotolerans</name>
    <dbReference type="NCBI Taxonomy" id="1631356"/>
    <lineage>
        <taxon>Bacteria</taxon>
        <taxon>Bacillati</taxon>
        <taxon>Actinomycetota</taxon>
        <taxon>Actinomycetes</taxon>
        <taxon>Micrococcales</taxon>
        <taxon>Dermacoccaceae</taxon>
        <taxon>Luteipulveratus</taxon>
    </lineage>
</organism>
<evidence type="ECO:0000256" key="2">
    <source>
        <dbReference type="SAM" id="SignalP"/>
    </source>
</evidence>
<dbReference type="Proteomes" id="UP000037397">
    <property type="component" value="Unassembled WGS sequence"/>
</dbReference>
<dbReference type="AlphaFoldDB" id="A0A0L6CGF3"/>
<sequence length="304" mass="31460">MSARGTSAAGLALALMVLATGCDKGGSVEGVTASSTPAGSASAAATTGAAPTSAAPSPSTRVIPDPGLTVGQCTLKETDWTRLACSAPHEYEVTAVVADSSHPTDMLKRHEMREATCERRTAAYLGSDAMQTTHYRSITYPISKDPQEKSRFICMVGAFDPTFSKVGQVTGSVKGRLAGPGAVYNDRACAAQPISPTATTQPAPCSGKHVAEAVGGGFIGQPTEVFPGTNAINQRTSALCTPAYNAFLGKTTKPRTDISMVTIPPSPTSWSKGSRRSTCWVQVKSGQVTKSLKGIGDKPLASYQ</sequence>
<name>A0A0L6CGF3_9MICO</name>
<protein>
    <recommendedName>
        <fullName evidence="3">Septum formation-related domain-containing protein</fullName>
    </recommendedName>
</protein>
<dbReference type="STRING" id="1631356.VV01_05055"/>
<feature type="domain" description="Septum formation-related" evidence="3">
    <location>
        <begin position="222"/>
        <end position="286"/>
    </location>
</feature>
<dbReference type="Pfam" id="PF13845">
    <property type="entry name" value="Septum_form"/>
    <property type="match status" value="2"/>
</dbReference>
<accession>A0A0L6CGF3</accession>
<evidence type="ECO:0000313" key="5">
    <source>
        <dbReference type="Proteomes" id="UP000037397"/>
    </source>
</evidence>
<evidence type="ECO:0000256" key="1">
    <source>
        <dbReference type="SAM" id="MobiDB-lite"/>
    </source>
</evidence>
<feature type="domain" description="Septum formation-related" evidence="3">
    <location>
        <begin position="71"/>
        <end position="215"/>
    </location>
</feature>